<dbReference type="InterPro" id="IPR004107">
    <property type="entry name" value="Integrase_SAM-like_N"/>
</dbReference>
<keyword evidence="5" id="KW-0229">DNA integration</keyword>
<evidence type="ECO:0000256" key="8">
    <source>
        <dbReference type="ARBA" id="ARBA00023195"/>
    </source>
</evidence>
<accession>A0A514DDM8</accession>
<keyword evidence="8" id="KW-1179">Viral genome integration</keyword>
<feature type="domain" description="Core-binding (CB)" evidence="11">
    <location>
        <begin position="74"/>
        <end position="165"/>
    </location>
</feature>
<dbReference type="Proteomes" id="UP000316777">
    <property type="component" value="Segment"/>
</dbReference>
<dbReference type="InterPro" id="IPR010998">
    <property type="entry name" value="Integrase_recombinase_N"/>
</dbReference>
<keyword evidence="8" id="KW-1160">Virus entry into host cell</keyword>
<dbReference type="GO" id="GO:0075713">
    <property type="term" value="P:establishment of integrated proviral latency"/>
    <property type="evidence" value="ECO:0007669"/>
    <property type="project" value="UniProtKB-KW"/>
</dbReference>
<evidence type="ECO:0000256" key="2">
    <source>
        <dbReference type="ARBA" id="ARBA00016082"/>
    </source>
</evidence>
<dbReference type="PROSITE" id="PS51900">
    <property type="entry name" value="CB"/>
    <property type="match status" value="1"/>
</dbReference>
<dbReference type="PANTHER" id="PTHR30349:SF64">
    <property type="entry name" value="PROPHAGE INTEGRASE INTD-RELATED"/>
    <property type="match status" value="1"/>
</dbReference>
<evidence type="ECO:0000256" key="4">
    <source>
        <dbReference type="ARBA" id="ARBA00022801"/>
    </source>
</evidence>
<name>A0A514DDM8_9CAUD</name>
<dbReference type="PANTHER" id="PTHR30349">
    <property type="entry name" value="PHAGE INTEGRASE-RELATED"/>
    <property type="match status" value="1"/>
</dbReference>
<dbReference type="EMBL" id="MK937592">
    <property type="protein sequence ID" value="QDH91716.1"/>
    <property type="molecule type" value="Genomic_DNA"/>
</dbReference>
<dbReference type="SUPFAM" id="SSF56349">
    <property type="entry name" value="DNA breaking-rejoining enzymes"/>
    <property type="match status" value="1"/>
</dbReference>
<dbReference type="Pfam" id="PF00589">
    <property type="entry name" value="Phage_integrase"/>
    <property type="match status" value="1"/>
</dbReference>
<evidence type="ECO:0000256" key="9">
    <source>
        <dbReference type="PROSITE-ProRule" id="PRU01248"/>
    </source>
</evidence>
<gene>
    <name evidence="12" type="primary">38</name>
    <name evidence="12" type="ORF">SEA_PHRAPPUCCINO_38</name>
</gene>
<dbReference type="GO" id="GO:0006310">
    <property type="term" value="P:DNA recombination"/>
    <property type="evidence" value="ECO:0007669"/>
    <property type="project" value="UniProtKB-KW"/>
</dbReference>
<evidence type="ECO:0000256" key="3">
    <source>
        <dbReference type="ARBA" id="ARBA00022679"/>
    </source>
</evidence>
<dbReference type="InterPro" id="IPR044068">
    <property type="entry name" value="CB"/>
</dbReference>
<keyword evidence="4" id="KW-0378">Hydrolase</keyword>
<dbReference type="GO" id="GO:0044826">
    <property type="term" value="P:viral genome integration into host DNA"/>
    <property type="evidence" value="ECO:0007669"/>
    <property type="project" value="UniProtKB-KW"/>
</dbReference>
<dbReference type="Gene3D" id="1.10.443.10">
    <property type="entry name" value="Intergrase catalytic core"/>
    <property type="match status" value="1"/>
</dbReference>
<dbReference type="InterPro" id="IPR002104">
    <property type="entry name" value="Integrase_catalytic"/>
</dbReference>
<dbReference type="Pfam" id="PF14659">
    <property type="entry name" value="Phage_int_SAM_3"/>
    <property type="match status" value="1"/>
</dbReference>
<feature type="domain" description="Tyr recombinase" evidence="10">
    <location>
        <begin position="189"/>
        <end position="371"/>
    </location>
</feature>
<comment type="similarity">
    <text evidence="1">Belongs to the 'phage' integrase family.</text>
</comment>
<sequence>MAFVRTRYRKDGSPYFSVVFKLSDGTETSDSYNDLPSAEKTKMLVDAVGGDKALEILGIPHPSERRKGARGAGPTVAEWVEHYIDHLTGIDKGTITKYRAYLKNDITPILGEIPLTELSRDHLSRWVQWMEKEGALNRDGSRRPAKPKTIANKHGFLSGVLDAAVPKHIPANPAEDRRLPKDTARDADEEMVFLTRNEFARLLDSVTEYWRPLVEFLVASGCRWGEASALRPEDVNRTEGTVRIRRAWTYSPGGEKYRLVKTKGKSKRTINVPRSVLTKLNYNHEWVFVNRAGGPVRNHGFHRRVWVPAVKKADLDVSPRIHDLRHTCASWLISAGVPLPVIQRHLGHQSIKTTIDVYGHLDRTSFAVAADVIEGVLGA</sequence>
<evidence type="ECO:0000259" key="11">
    <source>
        <dbReference type="PROSITE" id="PS51900"/>
    </source>
</evidence>
<dbReference type="GO" id="GO:0016740">
    <property type="term" value="F:transferase activity"/>
    <property type="evidence" value="ECO:0007669"/>
    <property type="project" value="UniProtKB-KW"/>
</dbReference>
<evidence type="ECO:0000256" key="6">
    <source>
        <dbReference type="ARBA" id="ARBA00023125"/>
    </source>
</evidence>
<keyword evidence="6 9" id="KW-0238">DNA-binding</keyword>
<keyword evidence="13" id="KW-1185">Reference proteome</keyword>
<dbReference type="InterPro" id="IPR013762">
    <property type="entry name" value="Integrase-like_cat_sf"/>
</dbReference>
<keyword evidence="7" id="KW-0233">DNA recombination</keyword>
<organism evidence="12 13">
    <name type="scientific">Mycobacterium phage Phrappuccino</name>
    <dbReference type="NCBI Taxonomy" id="2591223"/>
    <lineage>
        <taxon>Viruses</taxon>
        <taxon>Duplodnaviria</taxon>
        <taxon>Heunggongvirae</taxon>
        <taxon>Uroviricota</taxon>
        <taxon>Caudoviricetes</taxon>
        <taxon>Phrappuccinovirus</taxon>
        <taxon>Phrappuccinovirus phrappuccino</taxon>
        <taxon>Phreappuccinovirus Phrappuccino</taxon>
    </lineage>
</organism>
<dbReference type="KEGG" id="vg:64766962"/>
<dbReference type="Gene3D" id="1.10.150.130">
    <property type="match status" value="1"/>
</dbReference>
<evidence type="ECO:0000256" key="1">
    <source>
        <dbReference type="ARBA" id="ARBA00008857"/>
    </source>
</evidence>
<evidence type="ECO:0000256" key="5">
    <source>
        <dbReference type="ARBA" id="ARBA00022908"/>
    </source>
</evidence>
<keyword evidence="3" id="KW-0808">Transferase</keyword>
<evidence type="ECO:0000256" key="7">
    <source>
        <dbReference type="ARBA" id="ARBA00023172"/>
    </source>
</evidence>
<evidence type="ECO:0000313" key="12">
    <source>
        <dbReference type="EMBL" id="QDH91716.1"/>
    </source>
</evidence>
<dbReference type="InterPro" id="IPR011010">
    <property type="entry name" value="DNA_brk_join_enz"/>
</dbReference>
<dbReference type="GeneID" id="64766962"/>
<proteinExistence type="inferred from homology"/>
<dbReference type="GO" id="GO:0003677">
    <property type="term" value="F:DNA binding"/>
    <property type="evidence" value="ECO:0007669"/>
    <property type="project" value="UniProtKB-UniRule"/>
</dbReference>
<dbReference type="CDD" id="cd01189">
    <property type="entry name" value="INT_ICEBs1_C_like"/>
    <property type="match status" value="1"/>
</dbReference>
<evidence type="ECO:0000259" key="10">
    <source>
        <dbReference type="PROSITE" id="PS51898"/>
    </source>
</evidence>
<reference evidence="12 13" key="1">
    <citation type="submission" date="2019-05" db="EMBL/GenBank/DDBJ databases">
        <authorList>
            <person name="Pope W.H."/>
            <person name="Garlena R.A."/>
            <person name="Russell D.A."/>
            <person name="Jacobs-Sera D."/>
            <person name="Hatfull G.F."/>
        </authorList>
    </citation>
    <scope>NUCLEOTIDE SEQUENCE [LARGE SCALE GENOMIC DNA]</scope>
</reference>
<dbReference type="RefSeq" id="YP_010059727.1">
    <property type="nucleotide sequence ID" value="NC_054727.1"/>
</dbReference>
<evidence type="ECO:0000313" key="13">
    <source>
        <dbReference type="Proteomes" id="UP000316777"/>
    </source>
</evidence>
<dbReference type="GO" id="GO:0016787">
    <property type="term" value="F:hydrolase activity"/>
    <property type="evidence" value="ECO:0007669"/>
    <property type="project" value="UniProtKB-KW"/>
</dbReference>
<dbReference type="InterPro" id="IPR050090">
    <property type="entry name" value="Tyrosine_recombinase_XerCD"/>
</dbReference>
<dbReference type="PROSITE" id="PS51898">
    <property type="entry name" value="TYR_RECOMBINASE"/>
    <property type="match status" value="1"/>
</dbReference>
<protein>
    <recommendedName>
        <fullName evidence="2">Integrase</fullName>
    </recommendedName>
</protein>
<dbReference type="GO" id="GO:0015074">
    <property type="term" value="P:DNA integration"/>
    <property type="evidence" value="ECO:0007669"/>
    <property type="project" value="UniProtKB-KW"/>
</dbReference>